<keyword evidence="2" id="KW-1185">Reference proteome</keyword>
<evidence type="ECO:0000313" key="1">
    <source>
        <dbReference type="EMBL" id="QHO70354.1"/>
    </source>
</evidence>
<dbReference type="Proteomes" id="UP000464507">
    <property type="component" value="Chromosome"/>
</dbReference>
<gene>
    <name evidence="1" type="ORF">BHD05_12545</name>
</gene>
<dbReference type="OrthoDB" id="3837969at2"/>
<name>A0A7L5AM17_9MICO</name>
<evidence type="ECO:0000313" key="2">
    <source>
        <dbReference type="Proteomes" id="UP000464507"/>
    </source>
</evidence>
<protein>
    <recommendedName>
        <fullName evidence="3">Transposase</fullName>
    </recommendedName>
</protein>
<reference evidence="1 2" key="1">
    <citation type="submission" date="2016-09" db="EMBL/GenBank/DDBJ databases">
        <title>Complete genome sequence of microbes from the polar regions.</title>
        <authorList>
            <person name="Liao L."/>
            <person name="Chen B."/>
        </authorList>
    </citation>
    <scope>NUCLEOTIDE SEQUENCE [LARGE SCALE GENOMIC DNA]</scope>
    <source>
        <strain evidence="1 2">ZS314</strain>
    </source>
</reference>
<organism evidence="1 2">
    <name type="scientific">Marisediminicola antarctica</name>
    <dbReference type="NCBI Taxonomy" id="674079"/>
    <lineage>
        <taxon>Bacteria</taxon>
        <taxon>Bacillati</taxon>
        <taxon>Actinomycetota</taxon>
        <taxon>Actinomycetes</taxon>
        <taxon>Micrococcales</taxon>
        <taxon>Microbacteriaceae</taxon>
        <taxon>Marisediminicola</taxon>
    </lineage>
</organism>
<accession>A0A7L5AM17</accession>
<dbReference type="KEGG" id="mant:BHD05_12545"/>
<evidence type="ECO:0008006" key="3">
    <source>
        <dbReference type="Google" id="ProtNLM"/>
    </source>
</evidence>
<proteinExistence type="predicted"/>
<dbReference type="AlphaFoldDB" id="A0A7L5AM17"/>
<sequence>MTENRLIDNHTPSRNILTETDKTMFTDNSTLIAHDLLIQADACLTQTGIVGKLAQWRSDDRRTSVARTATISDRAVLVALLLLARERSPLTMVSLADLFQYRLATESEELLGLNRHIPSSDTRLERQRWHRFASSAFRRVVDLMDPFPETPRNALTYTEISEVRAAHDPEREKVMKARLNDFTAAFLRMTFLQQPDRVRDENPCADLVIGQAFIPASARRGISMHTLTDRVAEEAAGIVRPETAKRVDIFAGWYPRGDSAANCAANPAEVQHKGGQHGHVDMAWGWMANVAVRVDSASPRAPRFPKLVVGATLSMPNVGVPEEAVALMRAALDTGLTAGIVHADKQYFASSTIDRLHIPTTELGFTPSTDYRIDRLGVSERHHSGAEFIEGGAYCPRMPEALKRASADFLAKHIDTETYRARLTERLQFQLRRRSTPDANGRFRMMCPPTAHQHADDVYPPAQICTQGSVAFNKEDGLRQHQAFPYKSARWEEFHQHASLTLEATVAAAFHPRCGGAVDGARRIRGFAAVQVMMTMLLTVHNLRTISEFLRDE</sequence>
<dbReference type="RefSeq" id="WP_161886738.1">
    <property type="nucleotide sequence ID" value="NZ_CP017146.1"/>
</dbReference>
<dbReference type="EMBL" id="CP017146">
    <property type="protein sequence ID" value="QHO70354.1"/>
    <property type="molecule type" value="Genomic_DNA"/>
</dbReference>